<keyword evidence="1" id="KW-0472">Membrane</keyword>
<evidence type="ECO:0000313" key="2">
    <source>
        <dbReference type="EMBL" id="NEN22003.1"/>
    </source>
</evidence>
<keyword evidence="3" id="KW-1185">Reference proteome</keyword>
<evidence type="ECO:0000313" key="3">
    <source>
        <dbReference type="Proteomes" id="UP000486602"/>
    </source>
</evidence>
<feature type="transmembrane region" description="Helical" evidence="1">
    <location>
        <begin position="222"/>
        <end position="243"/>
    </location>
</feature>
<feature type="transmembrane region" description="Helical" evidence="1">
    <location>
        <begin position="53"/>
        <end position="75"/>
    </location>
</feature>
<gene>
    <name evidence="2" type="ORF">G3O08_00605</name>
</gene>
<organism evidence="2 3">
    <name type="scientific">Cryomorpha ignava</name>
    <dbReference type="NCBI Taxonomy" id="101383"/>
    <lineage>
        <taxon>Bacteria</taxon>
        <taxon>Pseudomonadati</taxon>
        <taxon>Bacteroidota</taxon>
        <taxon>Flavobacteriia</taxon>
        <taxon>Flavobacteriales</taxon>
        <taxon>Cryomorphaceae</taxon>
        <taxon>Cryomorpha</taxon>
    </lineage>
</organism>
<evidence type="ECO:0000256" key="1">
    <source>
        <dbReference type="SAM" id="Phobius"/>
    </source>
</evidence>
<dbReference type="AlphaFoldDB" id="A0A7K3WK27"/>
<dbReference type="Proteomes" id="UP000486602">
    <property type="component" value="Unassembled WGS sequence"/>
</dbReference>
<feature type="transmembrane region" description="Helical" evidence="1">
    <location>
        <begin position="140"/>
        <end position="163"/>
    </location>
</feature>
<feature type="transmembrane region" description="Helical" evidence="1">
    <location>
        <begin position="12"/>
        <end position="33"/>
    </location>
</feature>
<proteinExistence type="predicted"/>
<feature type="transmembrane region" description="Helical" evidence="1">
    <location>
        <begin position="282"/>
        <end position="301"/>
    </location>
</feature>
<feature type="transmembrane region" description="Helical" evidence="1">
    <location>
        <begin position="87"/>
        <end position="120"/>
    </location>
</feature>
<feature type="transmembrane region" description="Helical" evidence="1">
    <location>
        <begin position="308"/>
        <end position="326"/>
    </location>
</feature>
<comment type="caution">
    <text evidence="2">The sequence shown here is derived from an EMBL/GenBank/DDBJ whole genome shotgun (WGS) entry which is preliminary data.</text>
</comment>
<name>A0A7K3WK27_9FLAO</name>
<feature type="transmembrane region" description="Helical" evidence="1">
    <location>
        <begin position="175"/>
        <end position="195"/>
    </location>
</feature>
<dbReference type="EMBL" id="JAAGVY010000001">
    <property type="protein sequence ID" value="NEN22003.1"/>
    <property type="molecule type" value="Genomic_DNA"/>
</dbReference>
<feature type="transmembrane region" description="Helical" evidence="1">
    <location>
        <begin position="259"/>
        <end position="276"/>
    </location>
</feature>
<keyword evidence="1" id="KW-1133">Transmembrane helix</keyword>
<sequence length="330" mass="37835">MIHSAFGSNRPMVFGVLLIPAIIYGVLALNHAQMPVHVLGGPLFDLLITFVRLPYLSVILGLIVNLIGAFLVNLLYNTHDYSVRENYFPAFFYFLLASLQLSWIYLNPVLIGNVFVLLALRRILRMYRVQEITSMIYDASFFLALGALFFPLLIFVFPLLWIGLIQLRTFNFREWIVPIIGLLTPVVFTLVFFWWQDYTLDVSEYMAFNGLPLGEIFADHGFWYLPILILSLLILFIGLITFLKDMSTSTVHKKNTKKVFVTVSILMLAVCIYGLSLTSVQAGMFATLAIPVSVFASVYFSRTRRKKLVIFLFYVWVLLLFFYPILATLI</sequence>
<keyword evidence="1" id="KW-0812">Transmembrane</keyword>
<protein>
    <recommendedName>
        <fullName evidence="4">Beta-carotene 15,15'-monooxygenase</fullName>
    </recommendedName>
</protein>
<dbReference type="RefSeq" id="WP_163282722.1">
    <property type="nucleotide sequence ID" value="NZ_JAAGVY010000001.1"/>
</dbReference>
<reference evidence="2 3" key="1">
    <citation type="submission" date="2020-02" db="EMBL/GenBank/DDBJ databases">
        <title>Out from the shadows clarifying the taxonomy of the family Cryomorphaceae and related taxa by utilizing the GTDB taxonomic framework.</title>
        <authorList>
            <person name="Bowman J.P."/>
        </authorList>
    </citation>
    <scope>NUCLEOTIDE SEQUENCE [LARGE SCALE GENOMIC DNA]</scope>
    <source>
        <strain evidence="2 3">QSSC 1-22</strain>
    </source>
</reference>
<evidence type="ECO:0008006" key="4">
    <source>
        <dbReference type="Google" id="ProtNLM"/>
    </source>
</evidence>
<accession>A0A7K3WK27</accession>